<dbReference type="GO" id="GO:0042167">
    <property type="term" value="P:heme catabolic process"/>
    <property type="evidence" value="ECO:0007669"/>
    <property type="project" value="TreeGrafter"/>
</dbReference>
<accession>A0A6H1UGI5</accession>
<dbReference type="CDD" id="cd06195">
    <property type="entry name" value="FNR1"/>
    <property type="match status" value="1"/>
</dbReference>
<name>A0A6H1UGI5_9GAMM</name>
<dbReference type="Pfam" id="PF00175">
    <property type="entry name" value="NAD_binding_1"/>
    <property type="match status" value="1"/>
</dbReference>
<comment type="cofactor">
    <cofactor evidence="1">
        <name>FAD</name>
        <dbReference type="ChEBI" id="CHEBI:57692"/>
    </cofactor>
</comment>
<dbReference type="Gene3D" id="3.40.50.80">
    <property type="entry name" value="Nucleotide-binding domain of ferredoxin-NADP reductase (FNR) module"/>
    <property type="match status" value="1"/>
</dbReference>
<evidence type="ECO:0000256" key="8">
    <source>
        <dbReference type="ARBA" id="ARBA00023002"/>
    </source>
</evidence>
<reference evidence="12 13" key="1">
    <citation type="submission" date="2020-04" db="EMBL/GenBank/DDBJ databases">
        <title>Ferrimonas sp. S7 isolated from sea water.</title>
        <authorList>
            <person name="Bae S.S."/>
            <person name="Baek K."/>
        </authorList>
    </citation>
    <scope>NUCLEOTIDE SEQUENCE [LARGE SCALE GENOMIC DNA]</scope>
    <source>
        <strain evidence="12 13">S7</strain>
    </source>
</reference>
<dbReference type="KEGG" id="fes:HER31_11390"/>
<dbReference type="SUPFAM" id="SSF63380">
    <property type="entry name" value="Riboflavin synthase domain-like"/>
    <property type="match status" value="1"/>
</dbReference>
<keyword evidence="6" id="KW-0274">FAD</keyword>
<keyword evidence="4" id="KW-0285">Flavoprotein</keyword>
<protein>
    <recommendedName>
        <fullName evidence="3">ferredoxin--NADP(+) reductase</fullName>
        <ecNumber evidence="3">1.18.1.2</ecNumber>
    </recommendedName>
</protein>
<dbReference type="Pfam" id="PF00970">
    <property type="entry name" value="FAD_binding_6"/>
    <property type="match status" value="1"/>
</dbReference>
<evidence type="ECO:0000256" key="10">
    <source>
        <dbReference type="ARBA" id="ARBA00047776"/>
    </source>
</evidence>
<evidence type="ECO:0000256" key="5">
    <source>
        <dbReference type="ARBA" id="ARBA00022741"/>
    </source>
</evidence>
<dbReference type="GO" id="GO:0004324">
    <property type="term" value="F:ferredoxin-NADP+ reductase activity"/>
    <property type="evidence" value="ECO:0007669"/>
    <property type="project" value="UniProtKB-EC"/>
</dbReference>
<evidence type="ECO:0000256" key="1">
    <source>
        <dbReference type="ARBA" id="ARBA00001974"/>
    </source>
</evidence>
<evidence type="ECO:0000256" key="4">
    <source>
        <dbReference type="ARBA" id="ARBA00022630"/>
    </source>
</evidence>
<dbReference type="RefSeq" id="WP_168660693.1">
    <property type="nucleotide sequence ID" value="NZ_CP051180.1"/>
</dbReference>
<dbReference type="InterPro" id="IPR051930">
    <property type="entry name" value="FNR_type-1"/>
</dbReference>
<dbReference type="GO" id="GO:0000166">
    <property type="term" value="F:nucleotide binding"/>
    <property type="evidence" value="ECO:0007669"/>
    <property type="project" value="UniProtKB-KW"/>
</dbReference>
<gene>
    <name evidence="12" type="ORF">HER31_11390</name>
</gene>
<dbReference type="PANTHER" id="PTHR47878">
    <property type="entry name" value="OXIDOREDUCTASE FAD/NAD(P)-BINDING DOMAIN PROTEIN"/>
    <property type="match status" value="1"/>
</dbReference>
<dbReference type="InterPro" id="IPR001433">
    <property type="entry name" value="OxRdtase_FAD/NAD-bd"/>
</dbReference>
<evidence type="ECO:0000256" key="9">
    <source>
        <dbReference type="ARBA" id="ARBA00034078"/>
    </source>
</evidence>
<keyword evidence="5" id="KW-0547">Nucleotide-binding</keyword>
<proteinExistence type="inferred from homology"/>
<dbReference type="EC" id="1.18.1.2" evidence="3"/>
<evidence type="ECO:0000313" key="12">
    <source>
        <dbReference type="EMBL" id="QIZ77433.1"/>
    </source>
</evidence>
<evidence type="ECO:0000259" key="11">
    <source>
        <dbReference type="PROSITE" id="PS51384"/>
    </source>
</evidence>
<dbReference type="AlphaFoldDB" id="A0A6H1UGI5"/>
<evidence type="ECO:0000256" key="6">
    <source>
        <dbReference type="ARBA" id="ARBA00022827"/>
    </source>
</evidence>
<comment type="cofactor">
    <cofactor evidence="9">
        <name>[2Fe-2S] cluster</name>
        <dbReference type="ChEBI" id="CHEBI:190135"/>
    </cofactor>
</comment>
<sequence>MSNWVQGKVVERIDWNERLFSLKVDAPVDKFVAGQFGKLAREEGGERVQRAYSFVNSPSQSVLEFLAVTVEEGELSPHLQDLTPGDEVMVSTRPNGFLTLDEVPAGRELWMFATGTAVGPFLSILQSQESWERYETFVLVYAVRQSEDLAYLELIESIQAAYPDNFRFVPIVSREDKEGTLRGRIPELLLNGEIQAAADVPIAPARSQTMICGNPDMIRDTVAVLESMGLRKNLRRTPGQITVEKYW</sequence>
<evidence type="ECO:0000256" key="7">
    <source>
        <dbReference type="ARBA" id="ARBA00022857"/>
    </source>
</evidence>
<evidence type="ECO:0000313" key="13">
    <source>
        <dbReference type="Proteomes" id="UP000501602"/>
    </source>
</evidence>
<dbReference type="Gene3D" id="2.40.30.10">
    <property type="entry name" value="Translation factors"/>
    <property type="match status" value="1"/>
</dbReference>
<dbReference type="InterPro" id="IPR008333">
    <property type="entry name" value="Cbr1-like_FAD-bd_dom"/>
</dbReference>
<dbReference type="EMBL" id="CP051180">
    <property type="protein sequence ID" value="QIZ77433.1"/>
    <property type="molecule type" value="Genomic_DNA"/>
</dbReference>
<keyword evidence="8" id="KW-0560">Oxidoreductase</keyword>
<dbReference type="InterPro" id="IPR017938">
    <property type="entry name" value="Riboflavin_synthase-like_b-brl"/>
</dbReference>
<dbReference type="PROSITE" id="PS51384">
    <property type="entry name" value="FAD_FR"/>
    <property type="match status" value="1"/>
</dbReference>
<keyword evidence="13" id="KW-1185">Reference proteome</keyword>
<dbReference type="InterPro" id="IPR033892">
    <property type="entry name" value="FNR_bac"/>
</dbReference>
<organism evidence="12 13">
    <name type="scientific">Ferrimonas lipolytica</name>
    <dbReference type="NCBI Taxonomy" id="2724191"/>
    <lineage>
        <taxon>Bacteria</taxon>
        <taxon>Pseudomonadati</taxon>
        <taxon>Pseudomonadota</taxon>
        <taxon>Gammaproteobacteria</taxon>
        <taxon>Alteromonadales</taxon>
        <taxon>Ferrimonadaceae</taxon>
        <taxon>Ferrimonas</taxon>
    </lineage>
</organism>
<dbReference type="PANTHER" id="PTHR47878:SF1">
    <property type="entry name" value="FLAVODOXIN_FERREDOXIN--NADP REDUCTASE"/>
    <property type="match status" value="1"/>
</dbReference>
<keyword evidence="7" id="KW-0521">NADP</keyword>
<feature type="domain" description="FAD-binding FR-type" evidence="11">
    <location>
        <begin position="2"/>
        <end position="101"/>
    </location>
</feature>
<dbReference type="Proteomes" id="UP000501602">
    <property type="component" value="Chromosome"/>
</dbReference>
<comment type="catalytic activity">
    <reaction evidence="10">
        <text>2 reduced [2Fe-2S]-[ferredoxin] + NADP(+) + H(+) = 2 oxidized [2Fe-2S]-[ferredoxin] + NADPH</text>
        <dbReference type="Rhea" id="RHEA:20125"/>
        <dbReference type="Rhea" id="RHEA-COMP:10000"/>
        <dbReference type="Rhea" id="RHEA-COMP:10001"/>
        <dbReference type="ChEBI" id="CHEBI:15378"/>
        <dbReference type="ChEBI" id="CHEBI:33737"/>
        <dbReference type="ChEBI" id="CHEBI:33738"/>
        <dbReference type="ChEBI" id="CHEBI:57783"/>
        <dbReference type="ChEBI" id="CHEBI:58349"/>
        <dbReference type="EC" id="1.18.1.2"/>
    </reaction>
</comment>
<dbReference type="InterPro" id="IPR039261">
    <property type="entry name" value="FNR_nucleotide-bd"/>
</dbReference>
<evidence type="ECO:0000256" key="3">
    <source>
        <dbReference type="ARBA" id="ARBA00013223"/>
    </source>
</evidence>
<evidence type="ECO:0000256" key="2">
    <source>
        <dbReference type="ARBA" id="ARBA00008312"/>
    </source>
</evidence>
<dbReference type="SUPFAM" id="SSF52343">
    <property type="entry name" value="Ferredoxin reductase-like, C-terminal NADP-linked domain"/>
    <property type="match status" value="1"/>
</dbReference>
<comment type="similarity">
    <text evidence="2">Belongs to the ferredoxin--NADP reductase type 1 family.</text>
</comment>
<dbReference type="GO" id="GO:0034599">
    <property type="term" value="P:cellular response to oxidative stress"/>
    <property type="evidence" value="ECO:0007669"/>
    <property type="project" value="TreeGrafter"/>
</dbReference>
<dbReference type="InterPro" id="IPR017927">
    <property type="entry name" value="FAD-bd_FR_type"/>
</dbReference>